<dbReference type="HOGENOM" id="CLU_933292_0_0_5"/>
<dbReference type="STRING" id="323098.Nwi_2085"/>
<dbReference type="KEGG" id="nwi:Nwi_2085"/>
<evidence type="ECO:0000313" key="2">
    <source>
        <dbReference type="Proteomes" id="UP000002531"/>
    </source>
</evidence>
<sequence>MLRQSLVRQSKPGEQAIGLLRAALDDTAQDFTAQTRLLAENVDPKYRDDILRAGTNYSSLGYALVGGDGTLIEIPNARALNERVAIEMHRYANYGWGSFLPLNVPERAPQVRTSTLAGEEVTYLEGMRVENTSLISSAFDYWRIYERGICVSVESYRDDWRREGDAAPPHLTPMWILITIHSLLAHARLAGQELLGVTQVVIRMDWHGLKGRMLAWDHFRHVAGGGTLADDHFAKNIVFDWALLRDNYFETLRRVALPFLQVFGNAGWFNPDDWLTREAVEREFSRTGANTVKLLEDD</sequence>
<reference evidence="1 2" key="1">
    <citation type="journal article" date="2006" name="Appl. Environ. Microbiol.">
        <title>Genome sequence of the chemolithoautotrophic nitrite-oxidizing bacterium Nitrobacter winogradskyi Nb-255.</title>
        <authorList>
            <person name="Starkenburg S.R."/>
            <person name="Chain P.S."/>
            <person name="Sayavedra-Soto L.A."/>
            <person name="Hauser L."/>
            <person name="Land M.L."/>
            <person name="Larimer F.W."/>
            <person name="Malfatti S.A."/>
            <person name="Klotz M.G."/>
            <person name="Bottomley P.J."/>
            <person name="Arp D.J."/>
            <person name="Hickey W.J."/>
        </authorList>
    </citation>
    <scope>NUCLEOTIDE SEQUENCE [LARGE SCALE GENOMIC DNA]</scope>
    <source>
        <strain evidence="2">ATCC 25391 / DSM 10237 / CIP 104748 / NCIMB 11846 / Nb-255</strain>
    </source>
</reference>
<protein>
    <submittedName>
        <fullName evidence="1">Uncharacterized protein</fullName>
    </submittedName>
</protein>
<evidence type="ECO:0000313" key="1">
    <source>
        <dbReference type="EMBL" id="ABA05342.1"/>
    </source>
</evidence>
<dbReference type="AlphaFoldDB" id="Q3SQU9"/>
<dbReference type="Proteomes" id="UP000002531">
    <property type="component" value="Chromosome"/>
</dbReference>
<keyword evidence="2" id="KW-1185">Reference proteome</keyword>
<proteinExistence type="predicted"/>
<gene>
    <name evidence="1" type="ordered locus">Nwi_2085</name>
</gene>
<organism evidence="1 2">
    <name type="scientific">Nitrobacter winogradskyi (strain ATCC 25391 / DSM 10237 / CIP 104748 / NCIMB 11846 / Nb-255)</name>
    <dbReference type="NCBI Taxonomy" id="323098"/>
    <lineage>
        <taxon>Bacteria</taxon>
        <taxon>Pseudomonadati</taxon>
        <taxon>Pseudomonadota</taxon>
        <taxon>Alphaproteobacteria</taxon>
        <taxon>Hyphomicrobiales</taxon>
        <taxon>Nitrobacteraceae</taxon>
        <taxon>Nitrobacter</taxon>
    </lineage>
</organism>
<name>Q3SQU9_NITWN</name>
<accession>Q3SQU9</accession>
<dbReference type="EMBL" id="CP000115">
    <property type="protein sequence ID" value="ABA05342.1"/>
    <property type="molecule type" value="Genomic_DNA"/>
</dbReference>